<reference evidence="2" key="1">
    <citation type="submission" date="2021-02" db="EMBL/GenBank/DDBJ databases">
        <authorList>
            <person name="Nowell W R."/>
        </authorList>
    </citation>
    <scope>NUCLEOTIDE SEQUENCE</scope>
    <source>
        <strain evidence="2">Ploen Becks lab</strain>
    </source>
</reference>
<sequence length="223" mass="26423">MSKDLVPLRTLRELEFNFPSNNQNDSAWSINSNSLNSNLKLLEEEKSKLENELKSRLEQREMASKHLEQELHNVNIHNQERDQIKNLCEIENQKKLNLEKEYSILSNALIKEDQELVSLEGEIDKLKKNYNSQLEKITEEMKEKTLFVREITVLQTKSGPIDESLFFSKVEEEKIEVFKLEEEINILDYELKRLRNLASNKDNLNHYKINYLLNCLKNDLEKI</sequence>
<evidence type="ECO:0000313" key="3">
    <source>
        <dbReference type="Proteomes" id="UP000663879"/>
    </source>
</evidence>
<proteinExistence type="predicted"/>
<organism evidence="2 3">
    <name type="scientific">Brachionus calyciflorus</name>
    <dbReference type="NCBI Taxonomy" id="104777"/>
    <lineage>
        <taxon>Eukaryota</taxon>
        <taxon>Metazoa</taxon>
        <taxon>Spiralia</taxon>
        <taxon>Gnathifera</taxon>
        <taxon>Rotifera</taxon>
        <taxon>Eurotatoria</taxon>
        <taxon>Monogononta</taxon>
        <taxon>Pseudotrocha</taxon>
        <taxon>Ploima</taxon>
        <taxon>Brachionidae</taxon>
        <taxon>Brachionus</taxon>
    </lineage>
</organism>
<dbReference type="EMBL" id="CAJNOC010000258">
    <property type="protein sequence ID" value="CAF0734629.1"/>
    <property type="molecule type" value="Genomic_DNA"/>
</dbReference>
<accession>A0A813NB13</accession>
<comment type="caution">
    <text evidence="2">The sequence shown here is derived from an EMBL/GenBank/DDBJ whole genome shotgun (WGS) entry which is preliminary data.</text>
</comment>
<name>A0A813NB13_9BILA</name>
<evidence type="ECO:0000313" key="2">
    <source>
        <dbReference type="EMBL" id="CAF0734629.1"/>
    </source>
</evidence>
<keyword evidence="1" id="KW-0175">Coiled coil</keyword>
<dbReference type="Proteomes" id="UP000663879">
    <property type="component" value="Unassembled WGS sequence"/>
</dbReference>
<feature type="coiled-coil region" evidence="1">
    <location>
        <begin position="32"/>
        <end position="143"/>
    </location>
</feature>
<dbReference type="AlphaFoldDB" id="A0A813NB13"/>
<gene>
    <name evidence="2" type="ORF">OXX778_LOCUS3056</name>
</gene>
<keyword evidence="3" id="KW-1185">Reference proteome</keyword>
<protein>
    <submittedName>
        <fullName evidence="2">Uncharacterized protein</fullName>
    </submittedName>
</protein>
<feature type="coiled-coil region" evidence="1">
    <location>
        <begin position="170"/>
        <end position="197"/>
    </location>
</feature>
<evidence type="ECO:0000256" key="1">
    <source>
        <dbReference type="SAM" id="Coils"/>
    </source>
</evidence>